<dbReference type="InterPro" id="IPR017847">
    <property type="entry name" value="T6SS_RhsGE_Vgr_subset"/>
</dbReference>
<dbReference type="Pfam" id="PF10106">
    <property type="entry name" value="DUF2345"/>
    <property type="match status" value="1"/>
</dbReference>
<gene>
    <name evidence="3" type="ORF">DFR38_104235</name>
</gene>
<dbReference type="NCBIfam" id="TIGR03361">
    <property type="entry name" value="VI_Rhs_Vgr"/>
    <property type="match status" value="1"/>
</dbReference>
<dbReference type="InterPro" id="IPR018769">
    <property type="entry name" value="VgrG2_DUF2345"/>
</dbReference>
<name>A0A318JN23_9NEIS</name>
<dbReference type="Pfam" id="PF05954">
    <property type="entry name" value="Phage_GPD"/>
    <property type="match status" value="1"/>
</dbReference>
<dbReference type="InterPro" id="IPR006533">
    <property type="entry name" value="T6SS_Vgr_RhsGE"/>
</dbReference>
<proteinExistence type="predicted"/>
<sequence length="763" mass="82675">MRNAYQLNFPARFRLAPSVHSFQIEEALDTPYQLSVAVTLPDRDLALAPLIGLPVTFSITPQSTVPPLAIPGLPPLLSEVAGQRSWHGVVRHGERGRSTAEETLYTFTIGPRLAPLQDSCTTRLFQNMTVAQVIEALLRKHGLAGSDFHFTLTGAQASYEHLTQFRESDLAFLSRLAAQAGIFYQFTQSSDGKDVIQFGNNLEHYRRGQLLNIPLREQAGLESVGTEAVTAFRIRHSPMLHTTRRRNFNDMAASQLPDGSAGFTGEVPAAHGEDYDWGDGNRDDEESVRLAQIRHELSVSRQCCARGDSNVSLLRPGEVLKLTHPFADAPHGWLITAVTHAGSRDSAYHNSFHAIPADRVWRPALPPKPRIHGTLPARVVSPGNNSYHYPFLDEHGRYRVRYLFDLDSWSPGGDSRAVRLAKPFAGRQFGFHMPIHAGTIVHLAFSDGDPDQPYIAAITHDSERPDPITSQWHSRNVIRTKANNKLRMEDLQGKEHIKLASEYGKSQLNIGHLVDAARAPRGEGFELRTDHWGALRAGKGLLISAEAKAVAATPQLDMAAALHQLEQANRLAKALADAATTARALPPDVQAQVDLLQQSLKQLAQAGILISAPAGIGLTTPHTIQHAAGATYAVTAGQHISHAALGDIRHNANGAISLFARSGGARLYANQGSVDIQAQGGPLAVSAAKALRLNSNQHITIAGHDSIELAAGGHGIRISAKGIEVFGDIKLHGTLSNEGKAGLANPISSFPKTELSLDQNYSE</sequence>
<evidence type="ECO:0000313" key="4">
    <source>
        <dbReference type="Proteomes" id="UP000248395"/>
    </source>
</evidence>
<reference evidence="3 4" key="1">
    <citation type="submission" date="2018-05" db="EMBL/GenBank/DDBJ databases">
        <title>Genomic Encyclopedia of Type Strains, Phase IV (KMG-IV): sequencing the most valuable type-strain genomes for metagenomic binning, comparative biology and taxonomic classification.</title>
        <authorList>
            <person name="Goeker M."/>
        </authorList>
    </citation>
    <scope>NUCLEOTIDE SEQUENCE [LARGE SCALE GENOMIC DNA]</scope>
    <source>
        <strain evidence="3 4">DSM 25134</strain>
    </source>
</reference>
<dbReference type="Gene3D" id="2.40.50.230">
    <property type="entry name" value="Gp5 N-terminal domain"/>
    <property type="match status" value="1"/>
</dbReference>
<dbReference type="SUPFAM" id="SSF69255">
    <property type="entry name" value="gp5 N-terminal domain-like"/>
    <property type="match status" value="1"/>
</dbReference>
<protein>
    <submittedName>
        <fullName evidence="3">Type VI secretion system secreted protein VgrG</fullName>
    </submittedName>
</protein>
<organism evidence="3 4">
    <name type="scientific">Aquitalea magnusonii</name>
    <dbReference type="NCBI Taxonomy" id="332411"/>
    <lineage>
        <taxon>Bacteria</taxon>
        <taxon>Pseudomonadati</taxon>
        <taxon>Pseudomonadota</taxon>
        <taxon>Betaproteobacteria</taxon>
        <taxon>Neisseriales</taxon>
        <taxon>Chromobacteriaceae</taxon>
        <taxon>Aquitalea</taxon>
    </lineage>
</organism>
<evidence type="ECO:0000259" key="1">
    <source>
        <dbReference type="Pfam" id="PF10106"/>
    </source>
</evidence>
<feature type="domain" description="Putative type VI secretion system Rhs element associated Vgr" evidence="2">
    <location>
        <begin position="478"/>
        <end position="579"/>
    </location>
</feature>
<dbReference type="Proteomes" id="UP000248395">
    <property type="component" value="Unassembled WGS sequence"/>
</dbReference>
<dbReference type="AlphaFoldDB" id="A0A318JN23"/>
<dbReference type="Gene3D" id="3.55.50.10">
    <property type="entry name" value="Baseplate protein-like domains"/>
    <property type="match status" value="1"/>
</dbReference>
<evidence type="ECO:0000313" key="3">
    <source>
        <dbReference type="EMBL" id="PXX49591.1"/>
    </source>
</evidence>
<evidence type="ECO:0000259" key="2">
    <source>
        <dbReference type="Pfam" id="PF13296"/>
    </source>
</evidence>
<dbReference type="SUPFAM" id="SSF69279">
    <property type="entry name" value="Phage tail proteins"/>
    <property type="match status" value="2"/>
</dbReference>
<accession>A0A318JN23</accession>
<dbReference type="InterPro" id="IPR037026">
    <property type="entry name" value="Vgr_OB-fold_dom_sf"/>
</dbReference>
<dbReference type="Gene3D" id="2.30.110.50">
    <property type="match status" value="1"/>
</dbReference>
<dbReference type="NCBIfam" id="TIGR01646">
    <property type="entry name" value="vgr_GE"/>
    <property type="match status" value="1"/>
</dbReference>
<dbReference type="OrthoDB" id="8572364at2"/>
<dbReference type="EMBL" id="QJKC01000004">
    <property type="protein sequence ID" value="PXX49591.1"/>
    <property type="molecule type" value="Genomic_DNA"/>
</dbReference>
<dbReference type="Pfam" id="PF13296">
    <property type="entry name" value="T6SS_Vgr"/>
    <property type="match status" value="1"/>
</dbReference>
<feature type="domain" description="DUF2345" evidence="1">
    <location>
        <begin position="597"/>
        <end position="726"/>
    </location>
</feature>
<dbReference type="RefSeq" id="WP_110313152.1">
    <property type="nucleotide sequence ID" value="NZ_QJKC01000004.1"/>
</dbReference>
<comment type="caution">
    <text evidence="3">The sequence shown here is derived from an EMBL/GenBank/DDBJ whole genome shotgun (WGS) entry which is preliminary data.</text>
</comment>
<keyword evidence="4" id="KW-1185">Reference proteome</keyword>
<dbReference type="Gene3D" id="4.10.220.110">
    <property type="match status" value="1"/>
</dbReference>
<dbReference type="InterPro" id="IPR028244">
    <property type="entry name" value="T6SS_Rhs_Vgr_dom"/>
</dbReference>